<dbReference type="InterPro" id="IPR001155">
    <property type="entry name" value="OxRdtase_FMN_N"/>
</dbReference>
<dbReference type="SUPFAM" id="SSF51971">
    <property type="entry name" value="Nucleotide-binding domain"/>
    <property type="match status" value="1"/>
</dbReference>
<evidence type="ECO:0000256" key="7">
    <source>
        <dbReference type="ARBA" id="ARBA00023002"/>
    </source>
</evidence>
<dbReference type="Proteomes" id="UP001165667">
    <property type="component" value="Unassembled WGS sequence"/>
</dbReference>
<evidence type="ECO:0000256" key="3">
    <source>
        <dbReference type="ARBA" id="ARBA00011048"/>
    </source>
</evidence>
<evidence type="ECO:0000259" key="11">
    <source>
        <dbReference type="Pfam" id="PF07992"/>
    </source>
</evidence>
<dbReference type="GO" id="GO:0051536">
    <property type="term" value="F:iron-sulfur cluster binding"/>
    <property type="evidence" value="ECO:0007669"/>
    <property type="project" value="UniProtKB-KW"/>
</dbReference>
<evidence type="ECO:0000313" key="12">
    <source>
        <dbReference type="EMBL" id="MCW6512176.1"/>
    </source>
</evidence>
<dbReference type="AlphaFoldDB" id="A0AA41Z377"/>
<accession>A0AA41Z377</accession>
<keyword evidence="7" id="KW-0560">Oxidoreductase</keyword>
<reference evidence="12" key="1">
    <citation type="submission" date="2022-05" db="EMBL/GenBank/DDBJ databases">
        <authorList>
            <person name="Pankratov T."/>
        </authorList>
    </citation>
    <scope>NUCLEOTIDE SEQUENCE</scope>
    <source>
        <strain evidence="12">BP6-180914</strain>
    </source>
</reference>
<dbReference type="EMBL" id="JAMOIM010000042">
    <property type="protein sequence ID" value="MCW6512176.1"/>
    <property type="molecule type" value="Genomic_DNA"/>
</dbReference>
<dbReference type="PRINTS" id="PR00368">
    <property type="entry name" value="FADPNR"/>
</dbReference>
<feature type="domain" description="NADH:flavin oxidoreductase/NADH oxidase N-terminal" evidence="10">
    <location>
        <begin position="8"/>
        <end position="339"/>
    </location>
</feature>
<feature type="domain" description="FAD/NAD(P)-binding" evidence="11">
    <location>
        <begin position="386"/>
        <end position="612"/>
    </location>
</feature>
<dbReference type="InterPro" id="IPR051793">
    <property type="entry name" value="NADH:flavin_oxidoreductase"/>
</dbReference>
<evidence type="ECO:0000256" key="1">
    <source>
        <dbReference type="ARBA" id="ARBA00001917"/>
    </source>
</evidence>
<dbReference type="PANTHER" id="PTHR42917">
    <property type="entry name" value="2,4-DIENOYL-COA REDUCTASE"/>
    <property type="match status" value="1"/>
</dbReference>
<evidence type="ECO:0000259" key="10">
    <source>
        <dbReference type="Pfam" id="PF00724"/>
    </source>
</evidence>
<dbReference type="RefSeq" id="WP_282588552.1">
    <property type="nucleotide sequence ID" value="NZ_JAMOIM010000042.1"/>
</dbReference>
<dbReference type="SUPFAM" id="SSF51905">
    <property type="entry name" value="FAD/NAD(P)-binding domain"/>
    <property type="match status" value="1"/>
</dbReference>
<evidence type="ECO:0000256" key="9">
    <source>
        <dbReference type="ARBA" id="ARBA00023014"/>
    </source>
</evidence>
<gene>
    <name evidence="12" type="ORF">M8523_30055</name>
</gene>
<evidence type="ECO:0000256" key="2">
    <source>
        <dbReference type="ARBA" id="ARBA00001966"/>
    </source>
</evidence>
<name>A0AA41Z377_9HYPH</name>
<evidence type="ECO:0000313" key="13">
    <source>
        <dbReference type="Proteomes" id="UP001165667"/>
    </source>
</evidence>
<dbReference type="InterPro" id="IPR013785">
    <property type="entry name" value="Aldolase_TIM"/>
</dbReference>
<comment type="caution">
    <text evidence="12">The sequence shown here is derived from an EMBL/GenBank/DDBJ whole genome shotgun (WGS) entry which is preliminary data.</text>
</comment>
<evidence type="ECO:0000256" key="6">
    <source>
        <dbReference type="ARBA" id="ARBA00022723"/>
    </source>
</evidence>
<evidence type="ECO:0000256" key="4">
    <source>
        <dbReference type="ARBA" id="ARBA00022630"/>
    </source>
</evidence>
<dbReference type="GO" id="GO:0010181">
    <property type="term" value="F:FMN binding"/>
    <property type="evidence" value="ECO:0007669"/>
    <property type="project" value="InterPro"/>
</dbReference>
<evidence type="ECO:0000256" key="8">
    <source>
        <dbReference type="ARBA" id="ARBA00023004"/>
    </source>
</evidence>
<comment type="cofactor">
    <cofactor evidence="1">
        <name>FMN</name>
        <dbReference type="ChEBI" id="CHEBI:58210"/>
    </cofactor>
</comment>
<sequence length="648" mass="68499">MTTRYPRLWSPMAIGRVTIRNRVVLTGHGTRMVKDGEATAMMRAYYAERAKGGVGLLMIGTQQVHPSSPGLGHLLCNYDDAIIPSLAGIAEAVHRHGAKLFGYIGHFGAFAGATPAAPWAPSALYNQTLGSHAHAMSVDEIAELVDAHAKAALRNLEAGLDGIEVHTGHGLLLNQFLSPLTNKRDDAYGGTLDSRMRFPLEVLVAVRRAVGPDIPLGVRISGEELIKGGLTVDEMTIVVQGMIRAAAIDYVDVSMGNDSDDMSAMRHLPLMDMPSAPYAGVAKSIRNEVAIPIIHGTRIDRPDVAERLLESGAADFAGMCRGLIADPHLPNKARDGRTDDITPCVGCDQACIGHLETGLPISCVGNPVTGREIQWGEIHPAAVRKKLVVVGGGPAGMEAAAVAATRGHVVILFEGEATLGGALRIAAQAPNRTGWKRLIDAQARRLLTTGVDVRLSTRVDLDQIRVEKPDAIVVATGAVAALPDLPGAHANILTERAVLSGAAVARGDVMVLDFLDSASGIGVASFLRDRGHRVVLVTQASRLGDRLVKPTRTWLSKVLHGKGVTVLTEHRVVRLDPEGATLVHLPSETEATLLNIATVVVAAAPRSDQALLAAIRRLATEVHVIGDGETPRNVEAAILEGHAVGHAL</sequence>
<comment type="cofactor">
    <cofactor evidence="2">
        <name>[4Fe-4S] cluster</name>
        <dbReference type="ChEBI" id="CHEBI:49883"/>
    </cofactor>
</comment>
<dbReference type="InterPro" id="IPR023753">
    <property type="entry name" value="FAD/NAD-binding_dom"/>
</dbReference>
<dbReference type="GO" id="GO:0046872">
    <property type="term" value="F:metal ion binding"/>
    <property type="evidence" value="ECO:0007669"/>
    <property type="project" value="UniProtKB-KW"/>
</dbReference>
<dbReference type="Pfam" id="PF00724">
    <property type="entry name" value="Oxidored_FMN"/>
    <property type="match status" value="1"/>
</dbReference>
<organism evidence="12 13">
    <name type="scientific">Lichenifustis flavocetrariae</name>
    <dbReference type="NCBI Taxonomy" id="2949735"/>
    <lineage>
        <taxon>Bacteria</taxon>
        <taxon>Pseudomonadati</taxon>
        <taxon>Pseudomonadota</taxon>
        <taxon>Alphaproteobacteria</taxon>
        <taxon>Hyphomicrobiales</taxon>
        <taxon>Lichenihabitantaceae</taxon>
        <taxon>Lichenifustis</taxon>
    </lineage>
</organism>
<dbReference type="SUPFAM" id="SSF51395">
    <property type="entry name" value="FMN-linked oxidoreductases"/>
    <property type="match status" value="1"/>
</dbReference>
<keyword evidence="13" id="KW-1185">Reference proteome</keyword>
<keyword evidence="6" id="KW-0479">Metal-binding</keyword>
<proteinExistence type="inferred from homology"/>
<dbReference type="Gene3D" id="3.50.50.60">
    <property type="entry name" value="FAD/NAD(P)-binding domain"/>
    <property type="match status" value="1"/>
</dbReference>
<dbReference type="InterPro" id="IPR036188">
    <property type="entry name" value="FAD/NAD-bd_sf"/>
</dbReference>
<dbReference type="Pfam" id="PF07992">
    <property type="entry name" value="Pyr_redox_2"/>
    <property type="match status" value="1"/>
</dbReference>
<dbReference type="Gene3D" id="3.40.50.720">
    <property type="entry name" value="NAD(P)-binding Rossmann-like Domain"/>
    <property type="match status" value="1"/>
</dbReference>
<keyword evidence="9" id="KW-0411">Iron-sulfur</keyword>
<dbReference type="Gene3D" id="3.20.20.70">
    <property type="entry name" value="Aldolase class I"/>
    <property type="match status" value="1"/>
</dbReference>
<keyword evidence="8" id="KW-0408">Iron</keyword>
<dbReference type="GO" id="GO:0016491">
    <property type="term" value="F:oxidoreductase activity"/>
    <property type="evidence" value="ECO:0007669"/>
    <property type="project" value="UniProtKB-KW"/>
</dbReference>
<dbReference type="PANTHER" id="PTHR42917:SF2">
    <property type="entry name" value="2,4-DIENOYL-COA REDUCTASE [(2E)-ENOYL-COA-PRODUCING]"/>
    <property type="match status" value="1"/>
</dbReference>
<evidence type="ECO:0000256" key="5">
    <source>
        <dbReference type="ARBA" id="ARBA00022643"/>
    </source>
</evidence>
<keyword evidence="5" id="KW-0288">FMN</keyword>
<keyword evidence="4" id="KW-0285">Flavoprotein</keyword>
<protein>
    <submittedName>
        <fullName evidence="12">FAD-dependent oxidoreductase</fullName>
    </submittedName>
</protein>
<comment type="similarity">
    <text evidence="3">In the N-terminal section; belongs to the NADH:flavin oxidoreductase/NADH oxidase family.</text>
</comment>